<dbReference type="RefSeq" id="XP_022662115.1">
    <property type="nucleotide sequence ID" value="XM_022806380.1"/>
</dbReference>
<reference evidence="7" key="1">
    <citation type="submission" date="2021-01" db="UniProtKB">
        <authorList>
            <consortium name="EnsemblMetazoa"/>
        </authorList>
    </citation>
    <scope>IDENTIFICATION</scope>
</reference>
<name>A0A7M7K8S3_VARDE</name>
<evidence type="ECO:0000256" key="2">
    <source>
        <dbReference type="ARBA" id="ARBA00009700"/>
    </source>
</evidence>
<protein>
    <submittedName>
        <fullName evidence="7">Uncharacterized protein</fullName>
    </submittedName>
</protein>
<dbReference type="Pfam" id="PF07851">
    <property type="entry name" value="TMEM120A-B"/>
    <property type="match status" value="1"/>
</dbReference>
<dbReference type="PANTHER" id="PTHR21433:SF0">
    <property type="entry name" value="TRANSMEMBRANE PROTEIN 120 HOMOLOG"/>
    <property type="match status" value="1"/>
</dbReference>
<feature type="transmembrane region" description="Helical" evidence="6">
    <location>
        <begin position="288"/>
        <end position="307"/>
    </location>
</feature>
<evidence type="ECO:0000256" key="4">
    <source>
        <dbReference type="ARBA" id="ARBA00022989"/>
    </source>
</evidence>
<evidence type="ECO:0000313" key="8">
    <source>
        <dbReference type="Proteomes" id="UP000594260"/>
    </source>
</evidence>
<dbReference type="GO" id="GO:0016020">
    <property type="term" value="C:membrane"/>
    <property type="evidence" value="ECO:0007669"/>
    <property type="project" value="UniProtKB-SubCell"/>
</dbReference>
<dbReference type="GeneID" id="111250733"/>
<feature type="transmembrane region" description="Helical" evidence="6">
    <location>
        <begin position="178"/>
        <end position="199"/>
    </location>
</feature>
<evidence type="ECO:0000256" key="1">
    <source>
        <dbReference type="ARBA" id="ARBA00004141"/>
    </source>
</evidence>
<sequence length="360" mass="41127">MQLTLCRTSSGHYFESVISESIMKKLVRYARMVTPGDDIVRLQVIAEEVNKLYQEYKEKLQPAFTASLGYQKALQKSEDFCASQVRHLLHHLVPLRVQLTSMKPVTQSRKNNTQDPVVAKAATELDSHAAELEDAIRLIRRNLPAPPGKYLYFVLGSVSVAMRSNKLKLNYKIEYENFKLVVTCALLALSVICLLRGPGTRWDPVLMFGLVWFYCTLTIRESILKANGSNIKGWWRLYHFLATGLSGVTVLWADKQGFQLHLRSCFLTYTCVMLVAHQMQYRYQAGTLYRLQLLQLLMLYLVVELISSKPESATWHAASAAVFFGVMFVGNVYNTTKAIYSKYQSFRPDPLHLIRKFTSC</sequence>
<feature type="transmembrane region" description="Helical" evidence="6">
    <location>
        <begin position="235"/>
        <end position="252"/>
    </location>
</feature>
<organism evidence="7 8">
    <name type="scientific">Varroa destructor</name>
    <name type="common">Honeybee mite</name>
    <dbReference type="NCBI Taxonomy" id="109461"/>
    <lineage>
        <taxon>Eukaryota</taxon>
        <taxon>Metazoa</taxon>
        <taxon>Ecdysozoa</taxon>
        <taxon>Arthropoda</taxon>
        <taxon>Chelicerata</taxon>
        <taxon>Arachnida</taxon>
        <taxon>Acari</taxon>
        <taxon>Parasitiformes</taxon>
        <taxon>Mesostigmata</taxon>
        <taxon>Gamasina</taxon>
        <taxon>Dermanyssoidea</taxon>
        <taxon>Varroidae</taxon>
        <taxon>Varroa</taxon>
    </lineage>
</organism>
<evidence type="ECO:0000256" key="5">
    <source>
        <dbReference type="ARBA" id="ARBA00023136"/>
    </source>
</evidence>
<accession>A0A7M7K8S3</accession>
<evidence type="ECO:0000256" key="6">
    <source>
        <dbReference type="SAM" id="Phobius"/>
    </source>
</evidence>
<dbReference type="InterPro" id="IPR012926">
    <property type="entry name" value="TMEM120A/B"/>
</dbReference>
<feature type="transmembrane region" description="Helical" evidence="6">
    <location>
        <begin position="205"/>
        <end position="223"/>
    </location>
</feature>
<proteinExistence type="inferred from homology"/>
<dbReference type="PANTHER" id="PTHR21433">
    <property type="entry name" value="TRANSMEMBRANE PROTEIN INDUCED BY TUMOR NECROSIS FACTOR ALPHA"/>
    <property type="match status" value="1"/>
</dbReference>
<dbReference type="AlphaFoldDB" id="A0A7M7K8S3"/>
<keyword evidence="4 6" id="KW-1133">Transmembrane helix</keyword>
<keyword evidence="3 6" id="KW-0812">Transmembrane</keyword>
<feature type="transmembrane region" description="Helical" evidence="6">
    <location>
        <begin position="313"/>
        <end position="333"/>
    </location>
</feature>
<feature type="transmembrane region" description="Helical" evidence="6">
    <location>
        <begin position="258"/>
        <end position="276"/>
    </location>
</feature>
<dbReference type="EnsemblMetazoa" id="XM_022806380">
    <property type="protein sequence ID" value="XP_022662115"/>
    <property type="gene ID" value="LOC111250733"/>
</dbReference>
<dbReference type="Proteomes" id="UP000594260">
    <property type="component" value="Unplaced"/>
</dbReference>
<comment type="similarity">
    <text evidence="2">Belongs to the TMEM120 family.</text>
</comment>
<keyword evidence="5 6" id="KW-0472">Membrane</keyword>
<evidence type="ECO:0000313" key="7">
    <source>
        <dbReference type="EnsemblMetazoa" id="XP_022662115"/>
    </source>
</evidence>
<keyword evidence="8" id="KW-1185">Reference proteome</keyword>
<comment type="subcellular location">
    <subcellularLocation>
        <location evidence="1">Membrane</location>
        <topology evidence="1">Multi-pass membrane protein</topology>
    </subcellularLocation>
</comment>
<evidence type="ECO:0000256" key="3">
    <source>
        <dbReference type="ARBA" id="ARBA00022692"/>
    </source>
</evidence>